<organism evidence="2 3">
    <name type="scientific">Pleurodeles waltl</name>
    <name type="common">Iberian ribbed newt</name>
    <dbReference type="NCBI Taxonomy" id="8319"/>
    <lineage>
        <taxon>Eukaryota</taxon>
        <taxon>Metazoa</taxon>
        <taxon>Chordata</taxon>
        <taxon>Craniata</taxon>
        <taxon>Vertebrata</taxon>
        <taxon>Euteleostomi</taxon>
        <taxon>Amphibia</taxon>
        <taxon>Batrachia</taxon>
        <taxon>Caudata</taxon>
        <taxon>Salamandroidea</taxon>
        <taxon>Salamandridae</taxon>
        <taxon>Pleurodelinae</taxon>
        <taxon>Pleurodeles</taxon>
    </lineage>
</organism>
<reference evidence="2" key="1">
    <citation type="journal article" date="2022" name="bioRxiv">
        <title>Sequencing and chromosome-scale assembly of the giantPleurodeles waltlgenome.</title>
        <authorList>
            <person name="Brown T."/>
            <person name="Elewa A."/>
            <person name="Iarovenko S."/>
            <person name="Subramanian E."/>
            <person name="Araus A.J."/>
            <person name="Petzold A."/>
            <person name="Susuki M."/>
            <person name="Suzuki K.-i.T."/>
            <person name="Hayashi T."/>
            <person name="Toyoda A."/>
            <person name="Oliveira C."/>
            <person name="Osipova E."/>
            <person name="Leigh N.D."/>
            <person name="Simon A."/>
            <person name="Yun M.H."/>
        </authorList>
    </citation>
    <scope>NUCLEOTIDE SEQUENCE</scope>
    <source>
        <strain evidence="2">20211129_DDA</strain>
        <tissue evidence="2">Liver</tissue>
    </source>
</reference>
<sequence length="191" mass="21057">MAERNVPVLRNKHNRARRARKRGEVRTGPVTCASDLEQLIQQRREAIHSAAAISASPVASESETEILQPPSDRPITPDRLSELGLAEDPPVTPATADELRELGKRHRAEVRFTDLGLITAKRLATHRWKSSGPPSLQAWKCSFEVWAGAEGVVLKREEVLGLLTFPLSAGWEELLLRLRSMSGGTAVEESV</sequence>
<feature type="region of interest" description="Disordered" evidence="1">
    <location>
        <begin position="53"/>
        <end position="93"/>
    </location>
</feature>
<feature type="region of interest" description="Disordered" evidence="1">
    <location>
        <begin position="1"/>
        <end position="27"/>
    </location>
</feature>
<dbReference type="AlphaFoldDB" id="A0AAV7L516"/>
<evidence type="ECO:0000313" key="2">
    <source>
        <dbReference type="EMBL" id="KAJ1083683.1"/>
    </source>
</evidence>
<feature type="compositionally biased region" description="Basic residues" evidence="1">
    <location>
        <begin position="10"/>
        <end position="23"/>
    </location>
</feature>
<protein>
    <submittedName>
        <fullName evidence="2">Uncharacterized protein</fullName>
    </submittedName>
</protein>
<name>A0AAV7L516_PLEWA</name>
<comment type="caution">
    <text evidence="2">The sequence shown here is derived from an EMBL/GenBank/DDBJ whole genome shotgun (WGS) entry which is preliminary data.</text>
</comment>
<dbReference type="EMBL" id="JANPWB010000016">
    <property type="protein sequence ID" value="KAJ1083683.1"/>
    <property type="molecule type" value="Genomic_DNA"/>
</dbReference>
<accession>A0AAV7L516</accession>
<gene>
    <name evidence="2" type="ORF">NDU88_003838</name>
</gene>
<keyword evidence="3" id="KW-1185">Reference proteome</keyword>
<dbReference type="Proteomes" id="UP001066276">
    <property type="component" value="Chromosome 12"/>
</dbReference>
<evidence type="ECO:0000313" key="3">
    <source>
        <dbReference type="Proteomes" id="UP001066276"/>
    </source>
</evidence>
<proteinExistence type="predicted"/>
<evidence type="ECO:0000256" key="1">
    <source>
        <dbReference type="SAM" id="MobiDB-lite"/>
    </source>
</evidence>